<evidence type="ECO:0000313" key="2">
    <source>
        <dbReference type="EMBL" id="RNA41994.1"/>
    </source>
</evidence>
<evidence type="ECO:0000313" key="3">
    <source>
        <dbReference type="Proteomes" id="UP000276133"/>
    </source>
</evidence>
<accession>A0A3M7T1T6</accession>
<sequence length="132" mass="14445">MEEITIEAAIDAAGLVEILASANVTGETVEEWIDQLSKYTIESNSTELNTIANEAIKGFVIKNIGVDGEVRKLAFMIEANANLVGKTGDNSEEEYVDPTEDGEDIQDPKVEKMVSKKSTKELDAETLYKFAI</sequence>
<reference evidence="2 3" key="1">
    <citation type="journal article" date="2018" name="Sci. Rep.">
        <title>Genomic signatures of local adaptation to the degree of environmental predictability in rotifers.</title>
        <authorList>
            <person name="Franch-Gras L."/>
            <person name="Hahn C."/>
            <person name="Garcia-Roger E.M."/>
            <person name="Carmona M.J."/>
            <person name="Serra M."/>
            <person name="Gomez A."/>
        </authorList>
    </citation>
    <scope>NUCLEOTIDE SEQUENCE [LARGE SCALE GENOMIC DNA]</scope>
    <source>
        <strain evidence="2">HYR1</strain>
    </source>
</reference>
<feature type="region of interest" description="Disordered" evidence="1">
    <location>
        <begin position="87"/>
        <end position="112"/>
    </location>
</feature>
<dbReference type="AlphaFoldDB" id="A0A3M7T1T6"/>
<protein>
    <submittedName>
        <fullName evidence="2">Uncharacterized protein</fullName>
    </submittedName>
</protein>
<keyword evidence="3" id="KW-1185">Reference proteome</keyword>
<gene>
    <name evidence="2" type="ORF">BpHYR1_051840</name>
</gene>
<proteinExistence type="predicted"/>
<dbReference type="EMBL" id="REGN01000428">
    <property type="protein sequence ID" value="RNA41994.1"/>
    <property type="molecule type" value="Genomic_DNA"/>
</dbReference>
<feature type="compositionally biased region" description="Acidic residues" evidence="1">
    <location>
        <begin position="90"/>
        <end position="105"/>
    </location>
</feature>
<evidence type="ECO:0000256" key="1">
    <source>
        <dbReference type="SAM" id="MobiDB-lite"/>
    </source>
</evidence>
<organism evidence="2 3">
    <name type="scientific">Brachionus plicatilis</name>
    <name type="common">Marine rotifer</name>
    <name type="synonym">Brachionus muelleri</name>
    <dbReference type="NCBI Taxonomy" id="10195"/>
    <lineage>
        <taxon>Eukaryota</taxon>
        <taxon>Metazoa</taxon>
        <taxon>Spiralia</taxon>
        <taxon>Gnathifera</taxon>
        <taxon>Rotifera</taxon>
        <taxon>Eurotatoria</taxon>
        <taxon>Monogononta</taxon>
        <taxon>Pseudotrocha</taxon>
        <taxon>Ploima</taxon>
        <taxon>Brachionidae</taxon>
        <taxon>Brachionus</taxon>
    </lineage>
</organism>
<name>A0A3M7T1T6_BRAPC</name>
<comment type="caution">
    <text evidence="2">The sequence shown here is derived from an EMBL/GenBank/DDBJ whole genome shotgun (WGS) entry which is preliminary data.</text>
</comment>
<dbReference type="Proteomes" id="UP000276133">
    <property type="component" value="Unassembled WGS sequence"/>
</dbReference>